<name>A0ABM8B4S3_9BACT</name>
<reference evidence="3 4" key="1">
    <citation type="submission" date="2022-08" db="EMBL/GenBank/DDBJ databases">
        <title>Genome Sequence of the sulphate-reducing bacterium, Pseudodesulfovibrio sp. SYK.</title>
        <authorList>
            <person name="Kondo R."/>
            <person name="Kataoka T."/>
        </authorList>
    </citation>
    <scope>NUCLEOTIDE SEQUENCE [LARGE SCALE GENOMIC DNA]</scope>
    <source>
        <strain evidence="3 4">SYK</strain>
    </source>
</reference>
<proteinExistence type="predicted"/>
<dbReference type="Pfam" id="PF00497">
    <property type="entry name" value="SBP_bac_3"/>
    <property type="match status" value="1"/>
</dbReference>
<dbReference type="Proteomes" id="UP001317742">
    <property type="component" value="Chromosome"/>
</dbReference>
<dbReference type="PANTHER" id="PTHR35936">
    <property type="entry name" value="MEMBRANE-BOUND LYTIC MUREIN TRANSGLYCOSYLASE F"/>
    <property type="match status" value="1"/>
</dbReference>
<dbReference type="EMBL" id="AP026709">
    <property type="protein sequence ID" value="BDQ38624.1"/>
    <property type="molecule type" value="Genomic_DNA"/>
</dbReference>
<dbReference type="PANTHER" id="PTHR35936:SF35">
    <property type="entry name" value="L-CYSTINE-BINDING PROTEIN TCYJ"/>
    <property type="match status" value="1"/>
</dbReference>
<gene>
    <name evidence="3" type="ORF">SYK_29840</name>
</gene>
<evidence type="ECO:0000313" key="3">
    <source>
        <dbReference type="EMBL" id="BDQ38624.1"/>
    </source>
</evidence>
<evidence type="ECO:0000256" key="1">
    <source>
        <dbReference type="ARBA" id="ARBA00022729"/>
    </source>
</evidence>
<evidence type="ECO:0000259" key="2">
    <source>
        <dbReference type="SMART" id="SM00062"/>
    </source>
</evidence>
<organism evidence="3 4">
    <name type="scientific">Pseudodesulfovibrio nedwellii</name>
    <dbReference type="NCBI Taxonomy" id="2973072"/>
    <lineage>
        <taxon>Bacteria</taxon>
        <taxon>Pseudomonadati</taxon>
        <taxon>Thermodesulfobacteriota</taxon>
        <taxon>Desulfovibrionia</taxon>
        <taxon>Desulfovibrionales</taxon>
        <taxon>Desulfovibrionaceae</taxon>
    </lineage>
</organism>
<dbReference type="InterPro" id="IPR001638">
    <property type="entry name" value="Solute-binding_3/MltF_N"/>
</dbReference>
<dbReference type="RefSeq" id="WP_281761119.1">
    <property type="nucleotide sequence ID" value="NZ_AP026709.1"/>
</dbReference>
<dbReference type="Gene3D" id="3.40.190.10">
    <property type="entry name" value="Periplasmic binding protein-like II"/>
    <property type="match status" value="2"/>
</dbReference>
<dbReference type="SUPFAM" id="SSF53850">
    <property type="entry name" value="Periplasmic binding protein-like II"/>
    <property type="match status" value="1"/>
</dbReference>
<protein>
    <submittedName>
        <fullName evidence="3">Amino acid ABC transporter substrate-binding protein</fullName>
    </submittedName>
</protein>
<keyword evidence="1" id="KW-0732">Signal</keyword>
<feature type="domain" description="Solute-binding protein family 3/N-terminal" evidence="2">
    <location>
        <begin position="35"/>
        <end position="260"/>
    </location>
</feature>
<evidence type="ECO:0000313" key="4">
    <source>
        <dbReference type="Proteomes" id="UP001317742"/>
    </source>
</evidence>
<dbReference type="SMART" id="SM00062">
    <property type="entry name" value="PBPb"/>
    <property type="match status" value="1"/>
</dbReference>
<sequence length="260" mass="29720">MKCRFLILAFVLTLSFGIGTGFDISCFPVEAAETTITMFVPDTDWPPYLMDNPEYPDGGVFVEILRAVAAPLGHSVKTIPLPNQRGWMMLENGSVDVHAKAIEWVPNAEDFLWTEPFMQSEDVLLYPTDKPLEYSSPQKLYGKSIATIKGFIYPVFEPHFGPNKIERIDVTSPYAMLELLTLGRADAALVNRVETQWLMRNKPELNPNRFILDDTPCDSASYRFAFTRKGHWQPFIKEFNKTLKTMQKDGRLQAILDKYR</sequence>
<keyword evidence="4" id="KW-1185">Reference proteome</keyword>
<accession>A0ABM8B4S3</accession>